<sequence>MAGQPDLTLPDRIADMERYHEQPENILPFALYTLCELGDQEVEGYRRICASECDDDMVKLPPQSRFVGELLQTVVDYHMQLARGGEFDPTYFIVCAYHGSTSVVVVTLDDDEMECKPDRLWVKMNEAGLLLVSLQIANTDWSEAKEGDLRGPTWPDNDDDAPSRNDGDNREEDGKCDDQKGDDQDHSRDFNNRSQKDKKADDATTRESSNAEDEDAEPGDQEDSRNYGNPPPQGFHIQLYTVPGVNEDDLVRKIEPSSHYKKADQSDWVTKVHCLPKNALRDPTRYAADLHPHRCATHPTLVKEYFIVADEPNFHGEGVAIVHIDWNGKTEGRTKDQLLDFGASLRVEIQRAEVPETATRAAVATVCTLAQGYLKWQPKVKQFAIYHQNASDADIKLAKAIDSNWVKRGHGEARVALGGSIHPDEIVKSGGLWPALIRRHVAYCKRQKFMPGFVRQYFIWCYDEAPSAGSEVQVVRLHWDGDLRAVETLVEDYERKASSVEIVASKAHRQLTDVAEGTVEWQGRTIARLPAAK</sequence>
<name>A0ACC3NAE8_9PEZI</name>
<gene>
    <name evidence="1" type="ORF">LTR37_008522</name>
</gene>
<evidence type="ECO:0000313" key="1">
    <source>
        <dbReference type="EMBL" id="KAK3713330.1"/>
    </source>
</evidence>
<organism evidence="1 2">
    <name type="scientific">Vermiconidia calcicola</name>
    <dbReference type="NCBI Taxonomy" id="1690605"/>
    <lineage>
        <taxon>Eukaryota</taxon>
        <taxon>Fungi</taxon>
        <taxon>Dikarya</taxon>
        <taxon>Ascomycota</taxon>
        <taxon>Pezizomycotina</taxon>
        <taxon>Dothideomycetes</taxon>
        <taxon>Dothideomycetidae</taxon>
        <taxon>Mycosphaerellales</taxon>
        <taxon>Extremaceae</taxon>
        <taxon>Vermiconidia</taxon>
    </lineage>
</organism>
<proteinExistence type="predicted"/>
<keyword evidence="2" id="KW-1185">Reference proteome</keyword>
<protein>
    <submittedName>
        <fullName evidence="1">Uncharacterized protein</fullName>
    </submittedName>
</protein>
<dbReference type="Proteomes" id="UP001281147">
    <property type="component" value="Unassembled WGS sequence"/>
</dbReference>
<comment type="caution">
    <text evidence="1">The sequence shown here is derived from an EMBL/GenBank/DDBJ whole genome shotgun (WGS) entry which is preliminary data.</text>
</comment>
<dbReference type="EMBL" id="JAUTXU010000063">
    <property type="protein sequence ID" value="KAK3713330.1"/>
    <property type="molecule type" value="Genomic_DNA"/>
</dbReference>
<evidence type="ECO:0000313" key="2">
    <source>
        <dbReference type="Proteomes" id="UP001281147"/>
    </source>
</evidence>
<reference evidence="1" key="1">
    <citation type="submission" date="2023-07" db="EMBL/GenBank/DDBJ databases">
        <title>Black Yeasts Isolated from many extreme environments.</title>
        <authorList>
            <person name="Coleine C."/>
            <person name="Stajich J.E."/>
            <person name="Selbmann L."/>
        </authorList>
    </citation>
    <scope>NUCLEOTIDE SEQUENCE</scope>
    <source>
        <strain evidence="1">CCFEE 5714</strain>
    </source>
</reference>
<accession>A0ACC3NAE8</accession>